<dbReference type="GO" id="GO:0016301">
    <property type="term" value="F:kinase activity"/>
    <property type="evidence" value="ECO:0007669"/>
    <property type="project" value="UniProtKB-KW"/>
</dbReference>
<accession>A0A1M6IUD4</accession>
<sequence length="298" mass="30511">MIDSPHTLLIGVDGGGTGCRAAVGTPTDGVLAKSEGGRANVASDPELAIKNIIDAVTAAAAKCGLTAKQLKTATAHLGLAGVMTAQDAHMVASAVPYGNVTVSDDRPTALNGALGWQDGFLLSVGTGTIAAACTDGVYRSVGGWGFHVGDQASGSWLGQESLRHVLLCHDGLALHSDLTRALLAKFQNDPNEIVAFSMSAKPGDYGTFAPDVVESARANDLVGQKIIGSGVEYLRKCLNALGFKAGDALCLTGGVGPHYANYLPSDITAGLVACKGNALDGAFNFARAHFEKHPEAQI</sequence>
<dbReference type="SUPFAM" id="SSF53067">
    <property type="entry name" value="Actin-like ATPase domain"/>
    <property type="match status" value="2"/>
</dbReference>
<protein>
    <submittedName>
        <fullName evidence="2">Glucosamine kinase</fullName>
    </submittedName>
</protein>
<dbReference type="CDD" id="cd24082">
    <property type="entry name" value="ASKHA_NBD_GspK-like"/>
    <property type="match status" value="1"/>
</dbReference>
<proteinExistence type="predicted"/>
<evidence type="ECO:0000313" key="2">
    <source>
        <dbReference type="EMBL" id="SHJ38032.1"/>
    </source>
</evidence>
<keyword evidence="2" id="KW-0418">Kinase</keyword>
<keyword evidence="2" id="KW-0808">Transferase</keyword>
<dbReference type="PANTHER" id="PTHR43190">
    <property type="entry name" value="N-ACETYL-D-GLUCOSAMINE KINASE"/>
    <property type="match status" value="1"/>
</dbReference>
<name>A0A1M6IUD4_9RHOB</name>
<evidence type="ECO:0000259" key="1">
    <source>
        <dbReference type="Pfam" id="PF01869"/>
    </source>
</evidence>
<dbReference type="Pfam" id="PF01869">
    <property type="entry name" value="BcrAD_BadFG"/>
    <property type="match status" value="1"/>
</dbReference>
<dbReference type="EMBL" id="FQZQ01000008">
    <property type="protein sequence ID" value="SHJ38032.1"/>
    <property type="molecule type" value="Genomic_DNA"/>
</dbReference>
<dbReference type="AlphaFoldDB" id="A0A1M6IUD4"/>
<organism evidence="2 3">
    <name type="scientific">Shimia gijangensis</name>
    <dbReference type="NCBI Taxonomy" id="1470563"/>
    <lineage>
        <taxon>Bacteria</taxon>
        <taxon>Pseudomonadati</taxon>
        <taxon>Pseudomonadota</taxon>
        <taxon>Alphaproteobacteria</taxon>
        <taxon>Rhodobacterales</taxon>
        <taxon>Roseobacteraceae</taxon>
    </lineage>
</organism>
<dbReference type="OrthoDB" id="63487at2"/>
<dbReference type="STRING" id="1470563.SAMN05444000_10813"/>
<dbReference type="Proteomes" id="UP000183982">
    <property type="component" value="Unassembled WGS sequence"/>
</dbReference>
<keyword evidence="3" id="KW-1185">Reference proteome</keyword>
<feature type="domain" description="ATPase BadF/BadG/BcrA/BcrD type" evidence="1">
    <location>
        <begin position="10"/>
        <end position="255"/>
    </location>
</feature>
<dbReference type="Gene3D" id="3.30.420.40">
    <property type="match status" value="2"/>
</dbReference>
<dbReference type="PANTHER" id="PTHR43190:SF3">
    <property type="entry name" value="N-ACETYL-D-GLUCOSAMINE KINASE"/>
    <property type="match status" value="1"/>
</dbReference>
<reference evidence="3" key="1">
    <citation type="submission" date="2016-11" db="EMBL/GenBank/DDBJ databases">
        <authorList>
            <person name="Varghese N."/>
            <person name="Submissions S."/>
        </authorList>
    </citation>
    <scope>NUCLEOTIDE SEQUENCE [LARGE SCALE GENOMIC DNA]</scope>
    <source>
        <strain evidence="3">DSM 100564</strain>
    </source>
</reference>
<dbReference type="RefSeq" id="WP_073251621.1">
    <property type="nucleotide sequence ID" value="NZ_FQZQ01000008.1"/>
</dbReference>
<dbReference type="InterPro" id="IPR052519">
    <property type="entry name" value="Euk-type_GlcNAc_Kinase"/>
</dbReference>
<evidence type="ECO:0000313" key="3">
    <source>
        <dbReference type="Proteomes" id="UP000183982"/>
    </source>
</evidence>
<gene>
    <name evidence="2" type="ORF">SAMN05444000_10813</name>
</gene>
<dbReference type="InterPro" id="IPR002731">
    <property type="entry name" value="ATPase_BadF"/>
</dbReference>
<dbReference type="InterPro" id="IPR043129">
    <property type="entry name" value="ATPase_NBD"/>
</dbReference>